<feature type="transmembrane region" description="Helical" evidence="6">
    <location>
        <begin position="54"/>
        <end position="77"/>
    </location>
</feature>
<feature type="transmembrane region" description="Helical" evidence="6">
    <location>
        <begin position="12"/>
        <end position="34"/>
    </location>
</feature>
<evidence type="ECO:0000313" key="8">
    <source>
        <dbReference type="Proteomes" id="UP001596022"/>
    </source>
</evidence>
<feature type="transmembrane region" description="Helical" evidence="6">
    <location>
        <begin position="325"/>
        <end position="344"/>
    </location>
</feature>
<dbReference type="Proteomes" id="UP001596022">
    <property type="component" value="Unassembled WGS sequence"/>
</dbReference>
<evidence type="ECO:0000256" key="6">
    <source>
        <dbReference type="SAM" id="Phobius"/>
    </source>
</evidence>
<comment type="caution">
    <text evidence="7">The sequence shown here is derived from an EMBL/GenBank/DDBJ whole genome shotgun (WGS) entry which is preliminary data.</text>
</comment>
<feature type="transmembrane region" description="Helical" evidence="6">
    <location>
        <begin position="243"/>
        <end position="266"/>
    </location>
</feature>
<protein>
    <submittedName>
        <fullName evidence="7">ABC transporter permease</fullName>
    </submittedName>
</protein>
<keyword evidence="4 6" id="KW-1133">Transmembrane helix</keyword>
<feature type="transmembrane region" description="Helical" evidence="6">
    <location>
        <begin position="278"/>
        <end position="305"/>
    </location>
</feature>
<feature type="transmembrane region" description="Helical" evidence="6">
    <location>
        <begin position="110"/>
        <end position="130"/>
    </location>
</feature>
<feature type="transmembrane region" description="Helical" evidence="6">
    <location>
        <begin position="84"/>
        <end position="104"/>
    </location>
</feature>
<dbReference type="RefSeq" id="WP_376844448.1">
    <property type="nucleotide sequence ID" value="NZ_JBHSFW010000001.1"/>
</dbReference>
<accession>A0ABV9GJR4</accession>
<gene>
    <name evidence="7" type="ORF">ACFO4N_01515</name>
</gene>
<name>A0ABV9GJR4_9BACL</name>
<evidence type="ECO:0000256" key="3">
    <source>
        <dbReference type="ARBA" id="ARBA00022692"/>
    </source>
</evidence>
<keyword evidence="5 6" id="KW-0472">Membrane</keyword>
<keyword evidence="8" id="KW-1185">Reference proteome</keyword>
<evidence type="ECO:0000256" key="4">
    <source>
        <dbReference type="ARBA" id="ARBA00022989"/>
    </source>
</evidence>
<proteinExistence type="predicted"/>
<evidence type="ECO:0000256" key="5">
    <source>
        <dbReference type="ARBA" id="ARBA00023136"/>
    </source>
</evidence>
<sequence length="353" mass="37726">MRTLLSNKRLSNALIPIIAVLLGLIVGAVIMLISGYNPWQAYVSIFNMVFLNPYYFGETVVTMIPLILSGLAVAFAFRTGLFNIGVEGQLLVGWLAAVATAVGFDGLPKVLLIPLCIIAAAVAGGVWGLIPGFLKARFYVHEVITTIMLNYIALHTTNAIIRKYLYVSGEHTPEIPKSASLSSAFLSQLTGGSRLHWGIVIAMIGAVLMWFLLWRTTKGFELRAVGFNPDASKYAGINVKRNMVIAFAISGAFAGVAGAMLGLGTYHFMTINQDFTGIGFDGIAVALLGVNTSFGVVIGAALFAALETGGISMQSMGLPNDLVEIIIALIIFFVASNYIIRWAIERLKKGGAA</sequence>
<organism evidence="7 8">
    <name type="scientific">Camelliibacillus cellulosilyticus</name>
    <dbReference type="NCBI Taxonomy" id="2174486"/>
    <lineage>
        <taxon>Bacteria</taxon>
        <taxon>Bacillati</taxon>
        <taxon>Bacillota</taxon>
        <taxon>Bacilli</taxon>
        <taxon>Bacillales</taxon>
        <taxon>Sporolactobacillaceae</taxon>
        <taxon>Camelliibacillus</taxon>
    </lineage>
</organism>
<reference evidence="8" key="1">
    <citation type="journal article" date="2019" name="Int. J. Syst. Evol. Microbiol.">
        <title>The Global Catalogue of Microorganisms (GCM) 10K type strain sequencing project: providing services to taxonomists for standard genome sequencing and annotation.</title>
        <authorList>
            <consortium name="The Broad Institute Genomics Platform"/>
            <consortium name="The Broad Institute Genome Sequencing Center for Infectious Disease"/>
            <person name="Wu L."/>
            <person name="Ma J."/>
        </authorList>
    </citation>
    <scope>NUCLEOTIDE SEQUENCE [LARGE SCALE GENOMIC DNA]</scope>
    <source>
        <strain evidence="8">CGMCC 1.16306</strain>
    </source>
</reference>
<keyword evidence="3 6" id="KW-0812">Transmembrane</keyword>
<comment type="subcellular location">
    <subcellularLocation>
        <location evidence="1">Cell membrane</location>
        <topology evidence="1">Multi-pass membrane protein</topology>
    </subcellularLocation>
</comment>
<dbReference type="Pfam" id="PF02653">
    <property type="entry name" value="BPD_transp_2"/>
    <property type="match status" value="1"/>
</dbReference>
<dbReference type="CDD" id="cd06580">
    <property type="entry name" value="TM_PBP1_transp_TpRbsC_like"/>
    <property type="match status" value="1"/>
</dbReference>
<evidence type="ECO:0000256" key="2">
    <source>
        <dbReference type="ARBA" id="ARBA00022475"/>
    </source>
</evidence>
<dbReference type="PANTHER" id="PTHR47089">
    <property type="entry name" value="ABC TRANSPORTER, PERMEASE PROTEIN"/>
    <property type="match status" value="1"/>
</dbReference>
<dbReference type="PANTHER" id="PTHR47089:SF1">
    <property type="entry name" value="GUANOSINE ABC TRANSPORTER PERMEASE PROTEIN NUPP"/>
    <property type="match status" value="1"/>
</dbReference>
<dbReference type="EMBL" id="JBHSFW010000001">
    <property type="protein sequence ID" value="MFC4617404.1"/>
    <property type="molecule type" value="Genomic_DNA"/>
</dbReference>
<evidence type="ECO:0000313" key="7">
    <source>
        <dbReference type="EMBL" id="MFC4617404.1"/>
    </source>
</evidence>
<feature type="transmembrane region" description="Helical" evidence="6">
    <location>
        <begin position="195"/>
        <end position="213"/>
    </location>
</feature>
<dbReference type="InterPro" id="IPR001851">
    <property type="entry name" value="ABC_transp_permease"/>
</dbReference>
<keyword evidence="2" id="KW-1003">Cell membrane</keyword>
<evidence type="ECO:0000256" key="1">
    <source>
        <dbReference type="ARBA" id="ARBA00004651"/>
    </source>
</evidence>